<accession>A0A9Q8L960</accession>
<feature type="compositionally biased region" description="Pro residues" evidence="1">
    <location>
        <begin position="1"/>
        <end position="10"/>
    </location>
</feature>
<evidence type="ECO:0000313" key="3">
    <source>
        <dbReference type="Proteomes" id="UP000756132"/>
    </source>
</evidence>
<organism evidence="2 3">
    <name type="scientific">Passalora fulva</name>
    <name type="common">Tomato leaf mold</name>
    <name type="synonym">Cladosporium fulvum</name>
    <dbReference type="NCBI Taxonomy" id="5499"/>
    <lineage>
        <taxon>Eukaryota</taxon>
        <taxon>Fungi</taxon>
        <taxon>Dikarya</taxon>
        <taxon>Ascomycota</taxon>
        <taxon>Pezizomycotina</taxon>
        <taxon>Dothideomycetes</taxon>
        <taxon>Dothideomycetidae</taxon>
        <taxon>Mycosphaerellales</taxon>
        <taxon>Mycosphaerellaceae</taxon>
        <taxon>Fulvia</taxon>
    </lineage>
</organism>
<keyword evidence="3" id="KW-1185">Reference proteome</keyword>
<proteinExistence type="predicted"/>
<feature type="compositionally biased region" description="Polar residues" evidence="1">
    <location>
        <begin position="19"/>
        <end position="28"/>
    </location>
</feature>
<sequence>MENKTPPNPLSPLAEDSSHTFVADNNSAIPLPPAPPPGLLSRLIRSARRAPPLNMNPTANTFVPHARLPPKRKATSSARSRKSVHSSAPRGDSSHYLSMDTPIIRSEDLFGKDNLTQRSDSFDGLVDGEASLETFQMDLQEFAQRPNGTSRDAMREALTLLRTQARDRVKKTSEPIQSSSAILFTQDAPGSAHGAASDLDRLRYLPLRPAAATSGSRDDCLNNNTILTVLPTHRQRIDQATDQQIASRAHWHVNMLPVELFELITTYLSRDDIKSMRLVTKEFEAKVSATLFNTSVVPFNTELYDMIDEDRKAVRRGSNNIPRYQGKGKGRARDFPDPTQDLLPGGLHWQNAKEDADGKVYKGHGLRVFQGFGRHIKRFGMSFEVAESQLAHPPIKRELDHVQAYHGSYDWPPFQYTRFENLAGLERTADETQRMRSAFSNLKSVKEVALSIDSGLGWLSGPDKSLKAHIFLRPSDVFGQSGAVEDHRMLDAKLFWAAIQACHRGLGVSTNLKELSLGQKSLSKSPTELPGLHDTCYANSKLWSSIAASNVLPAVSYNSAEGAAHGILYTTPTQPDFTVQPLFDRSALIPSELRKEQKEWLMETEWAQRAFLECYMLAITDNPARFHGVKTLNIAKLSSGFMPLLARENFWDALPGLADVTIHVKPDWRIVEKDNAGFAEVHGRNPSEAIRIFHRVLLRDRVCLRPSIKKLNIGWVSGGEHADGIFARNANILPAPITQLEHSSAHRANASHNFGLMFDHLEELTLYNCWMTPPTLAELVKNHSSKALKIITLDSVSLTAHPRFSVGGQPGAPLPPHIAHMIAAGGGVGHNLQQLLNAQQGNAQLQAQAQGQAQIANQFAANLPGAQANPQNFQAHLLQQQQQLHQLAQQNGVAINPNPPAAAPVPAAPFQGGAAQHLAQNNVFGNPAPAPSHWSEGHREGSWPEVLDKLSPGLVFDDYLPQPAPWETQRPERPETALQTIELKSCGYAKLNNNTTFDQFALEANHDHHFSNWFRARQTALQPAMMSASSDRYLARIVQYMPQRELDALLYAWGLTHGWNDGDKAEEAEYDGFLPGGTGRVSGKVRKGMPLLGQPPVLGRE</sequence>
<evidence type="ECO:0000313" key="2">
    <source>
        <dbReference type="EMBL" id="UJO13158.1"/>
    </source>
</evidence>
<dbReference type="Proteomes" id="UP000756132">
    <property type="component" value="Chromosome 2"/>
</dbReference>
<dbReference type="OrthoDB" id="4194555at2759"/>
<protein>
    <recommendedName>
        <fullName evidence="4">F-box domain-containing protein</fullName>
    </recommendedName>
</protein>
<reference evidence="2" key="2">
    <citation type="journal article" date="2022" name="Microb. Genom.">
        <title>A chromosome-scale genome assembly of the tomato pathogen Cladosporium fulvum reveals a compartmentalized genome architecture and the presence of a dispensable chromosome.</title>
        <authorList>
            <person name="Zaccaron A.Z."/>
            <person name="Chen L.H."/>
            <person name="Samaras A."/>
            <person name="Stergiopoulos I."/>
        </authorList>
    </citation>
    <scope>NUCLEOTIDE SEQUENCE</scope>
    <source>
        <strain evidence="2">Race5_Kim</strain>
    </source>
</reference>
<feature type="compositionally biased region" description="Basic residues" evidence="1">
    <location>
        <begin position="68"/>
        <end position="84"/>
    </location>
</feature>
<feature type="region of interest" description="Disordered" evidence="1">
    <location>
        <begin position="51"/>
        <end position="98"/>
    </location>
</feature>
<dbReference type="GeneID" id="71982816"/>
<reference evidence="2" key="1">
    <citation type="submission" date="2021-12" db="EMBL/GenBank/DDBJ databases">
        <authorList>
            <person name="Zaccaron A."/>
            <person name="Stergiopoulos I."/>
        </authorList>
    </citation>
    <scope>NUCLEOTIDE SEQUENCE</scope>
    <source>
        <strain evidence="2">Race5_Kim</strain>
    </source>
</reference>
<dbReference type="AlphaFoldDB" id="A0A9Q8L960"/>
<gene>
    <name evidence="2" type="ORF">CLAFUR5_02938</name>
</gene>
<dbReference type="RefSeq" id="XP_047757524.1">
    <property type="nucleotide sequence ID" value="XM_047902086.1"/>
</dbReference>
<dbReference type="OMA" id="ADETPRM"/>
<dbReference type="KEGG" id="ffu:CLAFUR5_02938"/>
<dbReference type="EMBL" id="CP090164">
    <property type="protein sequence ID" value="UJO13158.1"/>
    <property type="molecule type" value="Genomic_DNA"/>
</dbReference>
<feature type="region of interest" description="Disordered" evidence="1">
    <location>
        <begin position="1"/>
        <end position="35"/>
    </location>
</feature>
<name>A0A9Q8L960_PASFU</name>
<evidence type="ECO:0000256" key="1">
    <source>
        <dbReference type="SAM" id="MobiDB-lite"/>
    </source>
</evidence>
<evidence type="ECO:0008006" key="4">
    <source>
        <dbReference type="Google" id="ProtNLM"/>
    </source>
</evidence>